<gene>
    <name evidence="14" type="primary">dnaN</name>
    <name evidence="14" type="ORF">HKI81_09950</name>
</gene>
<keyword evidence="8 10" id="KW-0239">DNA-directed DNA polymerase</keyword>
<dbReference type="InterPro" id="IPR022635">
    <property type="entry name" value="DNA_polIII_beta_C"/>
</dbReference>
<dbReference type="PIRSF" id="PIRSF000804">
    <property type="entry name" value="DNA_pol_III_b"/>
    <property type="match status" value="1"/>
</dbReference>
<evidence type="ECO:0000256" key="4">
    <source>
        <dbReference type="ARBA" id="ARBA00022490"/>
    </source>
</evidence>
<feature type="domain" description="DNA polymerase III beta sliding clamp N-terminal" evidence="11">
    <location>
        <begin position="2"/>
        <end position="119"/>
    </location>
</feature>
<comment type="subcellular location">
    <subcellularLocation>
        <location evidence="1 10">Cytoplasm</location>
    </subcellularLocation>
</comment>
<dbReference type="PANTHER" id="PTHR30478">
    <property type="entry name" value="DNA POLYMERASE III SUBUNIT BETA"/>
    <property type="match status" value="1"/>
</dbReference>
<dbReference type="NCBIfam" id="TIGR00663">
    <property type="entry name" value="dnan"/>
    <property type="match status" value="1"/>
</dbReference>
<dbReference type="GO" id="GO:0005737">
    <property type="term" value="C:cytoplasm"/>
    <property type="evidence" value="ECO:0007669"/>
    <property type="project" value="UniProtKB-SubCell"/>
</dbReference>
<accession>A0A7Y2LAQ4</accession>
<evidence type="ECO:0000259" key="12">
    <source>
        <dbReference type="Pfam" id="PF02767"/>
    </source>
</evidence>
<dbReference type="GO" id="GO:0006271">
    <property type="term" value="P:DNA strand elongation involved in DNA replication"/>
    <property type="evidence" value="ECO:0007669"/>
    <property type="project" value="TreeGrafter"/>
</dbReference>
<dbReference type="Pfam" id="PF00712">
    <property type="entry name" value="DNA_pol3_beta"/>
    <property type="match status" value="1"/>
</dbReference>
<dbReference type="SMART" id="SM00480">
    <property type="entry name" value="POL3Bc"/>
    <property type="match status" value="1"/>
</dbReference>
<evidence type="ECO:0000256" key="8">
    <source>
        <dbReference type="ARBA" id="ARBA00022932"/>
    </source>
</evidence>
<dbReference type="InterPro" id="IPR046938">
    <property type="entry name" value="DNA_clamp_sf"/>
</dbReference>
<organism evidence="14 15">
    <name type="scientific">Caldanaerobacter subterraneus</name>
    <dbReference type="NCBI Taxonomy" id="911092"/>
    <lineage>
        <taxon>Bacteria</taxon>
        <taxon>Bacillati</taxon>
        <taxon>Bacillota</taxon>
        <taxon>Clostridia</taxon>
        <taxon>Thermoanaerobacterales</taxon>
        <taxon>Thermoanaerobacteraceae</taxon>
        <taxon>Caldanaerobacter</taxon>
    </lineage>
</organism>
<comment type="function">
    <text evidence="10">Confers DNA tethering and processivity to DNA polymerases and other proteins. Acts as a clamp, forming a ring around DNA (a reaction catalyzed by the clamp-loading complex) which diffuses in an ATP-independent manner freely and bidirectionally along dsDNA. Initially characterized for its ability to contact the catalytic subunit of DNA polymerase III (Pol III), a complex, multichain enzyme responsible for most of the replicative synthesis in bacteria; Pol III exhibits 3'-5' exonuclease proofreading activity. The beta chain is required for initiation of replication as well as for processivity of DNA replication.</text>
</comment>
<dbReference type="Gene3D" id="3.70.10.10">
    <property type="match status" value="1"/>
</dbReference>
<dbReference type="GO" id="GO:0003677">
    <property type="term" value="F:DNA binding"/>
    <property type="evidence" value="ECO:0007669"/>
    <property type="project" value="UniProtKB-UniRule"/>
</dbReference>
<dbReference type="AlphaFoldDB" id="A0A7Y2LAQ4"/>
<evidence type="ECO:0000313" key="15">
    <source>
        <dbReference type="Proteomes" id="UP000529861"/>
    </source>
</evidence>
<evidence type="ECO:0000256" key="10">
    <source>
        <dbReference type="PIRNR" id="PIRNR000804"/>
    </source>
</evidence>
<keyword evidence="4 10" id="KW-0963">Cytoplasm</keyword>
<dbReference type="PANTHER" id="PTHR30478:SF0">
    <property type="entry name" value="BETA SLIDING CLAMP"/>
    <property type="match status" value="1"/>
</dbReference>
<protein>
    <recommendedName>
        <fullName evidence="3 10">Beta sliding clamp</fullName>
    </recommendedName>
</protein>
<reference evidence="14 15" key="1">
    <citation type="submission" date="2020-04" db="EMBL/GenBank/DDBJ databases">
        <title>Draft genome sequence of Caldanaerobacter sunterraneus. strain 1523vc isolated from Griffin hot spring, Kamchatka, Russia.</title>
        <authorList>
            <person name="Toshchakov S.V."/>
            <person name="Podosokorskaya O.A."/>
            <person name="Kublanov I.V."/>
            <person name="Korzhenkov A."/>
            <person name="Patrushev M.V."/>
        </authorList>
    </citation>
    <scope>NUCLEOTIDE SEQUENCE [LARGE SCALE GENOMIC DNA]</scope>
    <source>
        <strain evidence="14 15">1523vc</strain>
    </source>
</reference>
<evidence type="ECO:0000256" key="2">
    <source>
        <dbReference type="ARBA" id="ARBA00010752"/>
    </source>
</evidence>
<feature type="domain" description="DNA polymerase III beta sliding clamp C-terminal" evidence="13">
    <location>
        <begin position="252"/>
        <end position="347"/>
    </location>
</feature>
<dbReference type="Pfam" id="PF02768">
    <property type="entry name" value="DNA_pol3_beta_3"/>
    <property type="match status" value="1"/>
</dbReference>
<name>A0A7Y2LAQ4_9THEO</name>
<dbReference type="EMBL" id="JABEQB010000031">
    <property type="protein sequence ID" value="NNG67531.1"/>
    <property type="molecule type" value="Genomic_DNA"/>
</dbReference>
<dbReference type="InterPro" id="IPR022637">
    <property type="entry name" value="DNA_polIII_beta_cen"/>
</dbReference>
<feature type="domain" description="DNA polymerase III beta sliding clamp central" evidence="12">
    <location>
        <begin position="128"/>
        <end position="238"/>
    </location>
</feature>
<evidence type="ECO:0000256" key="6">
    <source>
        <dbReference type="ARBA" id="ARBA00022695"/>
    </source>
</evidence>
<dbReference type="Proteomes" id="UP000529861">
    <property type="component" value="Unassembled WGS sequence"/>
</dbReference>
<evidence type="ECO:0000256" key="1">
    <source>
        <dbReference type="ARBA" id="ARBA00004496"/>
    </source>
</evidence>
<keyword evidence="6 10" id="KW-0548">Nucleotidyltransferase</keyword>
<evidence type="ECO:0000256" key="5">
    <source>
        <dbReference type="ARBA" id="ARBA00022679"/>
    </source>
</evidence>
<dbReference type="RefSeq" id="WP_170271324.1">
    <property type="nucleotide sequence ID" value="NZ_JABEQB010000031.1"/>
</dbReference>
<evidence type="ECO:0000259" key="11">
    <source>
        <dbReference type="Pfam" id="PF00712"/>
    </source>
</evidence>
<evidence type="ECO:0000313" key="14">
    <source>
        <dbReference type="EMBL" id="NNG67531.1"/>
    </source>
</evidence>
<dbReference type="Pfam" id="PF02767">
    <property type="entry name" value="DNA_pol3_beta_2"/>
    <property type="match status" value="1"/>
</dbReference>
<comment type="similarity">
    <text evidence="2 10">Belongs to the beta sliding clamp family.</text>
</comment>
<keyword evidence="9" id="KW-0238">DNA-binding</keyword>
<dbReference type="InterPro" id="IPR001001">
    <property type="entry name" value="DNA_polIII_beta"/>
</dbReference>
<evidence type="ECO:0000256" key="7">
    <source>
        <dbReference type="ARBA" id="ARBA00022705"/>
    </source>
</evidence>
<keyword evidence="7 10" id="KW-0235">DNA replication</keyword>
<dbReference type="GO" id="GO:0008408">
    <property type="term" value="F:3'-5' exonuclease activity"/>
    <property type="evidence" value="ECO:0007669"/>
    <property type="project" value="InterPro"/>
</dbReference>
<evidence type="ECO:0000256" key="3">
    <source>
        <dbReference type="ARBA" id="ARBA00021035"/>
    </source>
</evidence>
<dbReference type="SUPFAM" id="SSF55979">
    <property type="entry name" value="DNA clamp"/>
    <property type="match status" value="3"/>
</dbReference>
<dbReference type="GO" id="GO:0003887">
    <property type="term" value="F:DNA-directed DNA polymerase activity"/>
    <property type="evidence" value="ECO:0007669"/>
    <property type="project" value="UniProtKB-UniRule"/>
</dbReference>
<dbReference type="InterPro" id="IPR022634">
    <property type="entry name" value="DNA_polIII_beta_N"/>
</dbReference>
<dbReference type="GO" id="GO:0009360">
    <property type="term" value="C:DNA polymerase III complex"/>
    <property type="evidence" value="ECO:0007669"/>
    <property type="project" value="InterPro"/>
</dbReference>
<keyword evidence="5 10" id="KW-0808">Transferase</keyword>
<sequence length="366" mass="41045">MIVKVKKEDLKEAVERAIKGVSARSTVPILQSFLLEASDGFLSVLSTNLSIGIKTRIIAETDEVGAICVEAKLLSEIVKKAPGEEIFIEADNFNNVNIRSLFTEFNIKGADPGEYPTLPDIKKGNSITLKQEHFKQIIEKVAFSAAKEELRPILTGILIEISNGSITVVTSDGYRVTTATSDLESDVKETKFIVPAKDLMGIIKILKEGDMTLEIHDKHVVLLFDTTEIILRRLEGEFIKYKDFLNLKGEEIRLKRSEILNSLERMMLFSDEKINMVVIKISKGEMILSSKSVKGSAREKIKVETEIEKARIGINTKFLYEALKATESEDLILRYTGEIQPFYIIDKGYINLTLPVKLVDEEEEAA</sequence>
<comment type="caution">
    <text evidence="14">The sequence shown here is derived from an EMBL/GenBank/DDBJ whole genome shotgun (WGS) entry which is preliminary data.</text>
</comment>
<evidence type="ECO:0000259" key="13">
    <source>
        <dbReference type="Pfam" id="PF02768"/>
    </source>
</evidence>
<dbReference type="Gene3D" id="3.10.150.10">
    <property type="entry name" value="DNA Polymerase III, subunit A, domain 2"/>
    <property type="match status" value="1"/>
</dbReference>
<dbReference type="CDD" id="cd00140">
    <property type="entry name" value="beta_clamp"/>
    <property type="match status" value="1"/>
</dbReference>
<proteinExistence type="inferred from homology"/>
<comment type="subunit">
    <text evidence="10">Forms a ring-shaped head-to-tail homodimer around DNA.</text>
</comment>
<evidence type="ECO:0000256" key="9">
    <source>
        <dbReference type="ARBA" id="ARBA00023125"/>
    </source>
</evidence>